<dbReference type="GO" id="GO:0016747">
    <property type="term" value="F:acyltransferase activity, transferring groups other than amino-acyl groups"/>
    <property type="evidence" value="ECO:0007669"/>
    <property type="project" value="InterPro"/>
</dbReference>
<evidence type="ECO:0000313" key="3">
    <source>
        <dbReference type="EMBL" id="PPK91969.1"/>
    </source>
</evidence>
<feature type="domain" description="Acyltransferase 3" evidence="2">
    <location>
        <begin position="1"/>
        <end position="318"/>
    </location>
</feature>
<feature type="transmembrane region" description="Helical" evidence="1">
    <location>
        <begin position="44"/>
        <end position="63"/>
    </location>
</feature>
<dbReference type="Pfam" id="PF01757">
    <property type="entry name" value="Acyl_transf_3"/>
    <property type="match status" value="1"/>
</dbReference>
<dbReference type="EMBL" id="PTJD01000018">
    <property type="protein sequence ID" value="PPK91969.1"/>
    <property type="molecule type" value="Genomic_DNA"/>
</dbReference>
<feature type="transmembrane region" description="Helical" evidence="1">
    <location>
        <begin position="241"/>
        <end position="262"/>
    </location>
</feature>
<keyword evidence="1" id="KW-0812">Transmembrane</keyword>
<dbReference type="InterPro" id="IPR050879">
    <property type="entry name" value="Acyltransferase_3"/>
</dbReference>
<feature type="transmembrane region" description="Helical" evidence="1">
    <location>
        <begin position="126"/>
        <end position="146"/>
    </location>
</feature>
<dbReference type="GO" id="GO:0016020">
    <property type="term" value="C:membrane"/>
    <property type="evidence" value="ECO:0007669"/>
    <property type="project" value="TreeGrafter"/>
</dbReference>
<evidence type="ECO:0000313" key="4">
    <source>
        <dbReference type="Proteomes" id="UP000239485"/>
    </source>
</evidence>
<keyword evidence="1" id="KW-1133">Transmembrane helix</keyword>
<proteinExistence type="predicted"/>
<dbReference type="PANTHER" id="PTHR23028:SF53">
    <property type="entry name" value="ACYL_TRANSF_3 DOMAIN-CONTAINING PROTEIN"/>
    <property type="match status" value="1"/>
</dbReference>
<dbReference type="PANTHER" id="PTHR23028">
    <property type="entry name" value="ACETYLTRANSFERASE"/>
    <property type="match status" value="1"/>
</dbReference>
<comment type="caution">
    <text evidence="3">The sequence shown here is derived from an EMBL/GenBank/DDBJ whole genome shotgun (WGS) entry which is preliminary data.</text>
</comment>
<reference evidence="3 4" key="1">
    <citation type="submission" date="2018-02" db="EMBL/GenBank/DDBJ databases">
        <title>Genomic Encyclopedia of Archaeal and Bacterial Type Strains, Phase II (KMG-II): from individual species to whole genera.</title>
        <authorList>
            <person name="Goeker M."/>
        </authorList>
    </citation>
    <scope>NUCLEOTIDE SEQUENCE [LARGE SCALE GENOMIC DNA]</scope>
    <source>
        <strain evidence="3 4">DSM 22857</strain>
    </source>
</reference>
<sequence length="348" mass="37299">MDALRLLAALAVVLFHFTARDHVRWGPLPVEAFPALSAVTRYGYAGVHLFFVISGFVILMSAWGRSVPQFVASRVSRLFPAYWAAVLLTATLRWAWPTFGDLGPVEVLVNLTMLQDLFGVPRVDGVYWTLWVELQFYLAVLLLLLAGPTRRRVLACAGVGPVLCTALTLAAPAAASAVTLLGFAPLFAAGMVLYVLHRDGHTGGRWLLLGLNAAQAVLLAATRQTGAIDHVTSGGRTSPVVLALVVAGCIGLVAAVALVPVVRDLDLPLLTALGALTYPLYLTHEYVGWALIDVLHTALGRYPTLAVALGCCIALAWALHRLVERPLQKPLRTRLEKRLGARAAARAG</sequence>
<keyword evidence="4" id="KW-1185">Reference proteome</keyword>
<feature type="transmembrane region" description="Helical" evidence="1">
    <location>
        <begin position="269"/>
        <end position="292"/>
    </location>
</feature>
<feature type="transmembrane region" description="Helical" evidence="1">
    <location>
        <begin position="75"/>
        <end position="96"/>
    </location>
</feature>
<dbReference type="GO" id="GO:0009103">
    <property type="term" value="P:lipopolysaccharide biosynthetic process"/>
    <property type="evidence" value="ECO:0007669"/>
    <property type="project" value="TreeGrafter"/>
</dbReference>
<feature type="transmembrane region" description="Helical" evidence="1">
    <location>
        <begin position="177"/>
        <end position="196"/>
    </location>
</feature>
<dbReference type="InterPro" id="IPR002656">
    <property type="entry name" value="Acyl_transf_3_dom"/>
</dbReference>
<gene>
    <name evidence="3" type="ORF">CLV92_1188</name>
</gene>
<evidence type="ECO:0000256" key="1">
    <source>
        <dbReference type="SAM" id="Phobius"/>
    </source>
</evidence>
<name>A0A2S6ICP0_9ACTN</name>
<accession>A0A2S6ICP0</accession>
<feature type="transmembrane region" description="Helical" evidence="1">
    <location>
        <begin position="304"/>
        <end position="323"/>
    </location>
</feature>
<dbReference type="Proteomes" id="UP000239485">
    <property type="component" value="Unassembled WGS sequence"/>
</dbReference>
<feature type="transmembrane region" description="Helical" evidence="1">
    <location>
        <begin position="203"/>
        <end position="221"/>
    </location>
</feature>
<protein>
    <submittedName>
        <fullName evidence="3">Peptidoglycan/LPS O-acetylase OafA/YrhL</fullName>
    </submittedName>
</protein>
<dbReference type="AlphaFoldDB" id="A0A2S6ICP0"/>
<evidence type="ECO:0000259" key="2">
    <source>
        <dbReference type="Pfam" id="PF01757"/>
    </source>
</evidence>
<feature type="transmembrane region" description="Helical" evidence="1">
    <location>
        <begin position="153"/>
        <end position="171"/>
    </location>
</feature>
<keyword evidence="1" id="KW-0472">Membrane</keyword>
<organism evidence="3 4">
    <name type="scientific">Kineococcus xinjiangensis</name>
    <dbReference type="NCBI Taxonomy" id="512762"/>
    <lineage>
        <taxon>Bacteria</taxon>
        <taxon>Bacillati</taxon>
        <taxon>Actinomycetota</taxon>
        <taxon>Actinomycetes</taxon>
        <taxon>Kineosporiales</taxon>
        <taxon>Kineosporiaceae</taxon>
        <taxon>Kineococcus</taxon>
    </lineage>
</organism>